<name>A0ABQ5HSX4_9ASTR</name>
<evidence type="ECO:0000313" key="3">
    <source>
        <dbReference type="EMBL" id="GJT90509.1"/>
    </source>
</evidence>
<dbReference type="EMBL" id="BQNB010019928">
    <property type="protein sequence ID" value="GJT90509.1"/>
    <property type="molecule type" value="Genomic_DNA"/>
</dbReference>
<feature type="compositionally biased region" description="Polar residues" evidence="2">
    <location>
        <begin position="142"/>
        <end position="153"/>
    </location>
</feature>
<keyword evidence="4" id="KW-1185">Reference proteome</keyword>
<comment type="caution">
    <text evidence="3">The sequence shown here is derived from an EMBL/GenBank/DDBJ whole genome shotgun (WGS) entry which is preliminary data.</text>
</comment>
<feature type="region of interest" description="Disordered" evidence="2">
    <location>
        <begin position="139"/>
        <end position="188"/>
    </location>
</feature>
<evidence type="ECO:0000313" key="4">
    <source>
        <dbReference type="Proteomes" id="UP001151760"/>
    </source>
</evidence>
<dbReference type="Proteomes" id="UP001151760">
    <property type="component" value="Unassembled WGS sequence"/>
</dbReference>
<keyword evidence="1" id="KW-0175">Coiled coil</keyword>
<organism evidence="3 4">
    <name type="scientific">Tanacetum coccineum</name>
    <dbReference type="NCBI Taxonomy" id="301880"/>
    <lineage>
        <taxon>Eukaryota</taxon>
        <taxon>Viridiplantae</taxon>
        <taxon>Streptophyta</taxon>
        <taxon>Embryophyta</taxon>
        <taxon>Tracheophyta</taxon>
        <taxon>Spermatophyta</taxon>
        <taxon>Magnoliopsida</taxon>
        <taxon>eudicotyledons</taxon>
        <taxon>Gunneridae</taxon>
        <taxon>Pentapetalae</taxon>
        <taxon>asterids</taxon>
        <taxon>campanulids</taxon>
        <taxon>Asterales</taxon>
        <taxon>Asteraceae</taxon>
        <taxon>Asteroideae</taxon>
        <taxon>Anthemideae</taxon>
        <taxon>Anthemidinae</taxon>
        <taxon>Tanacetum</taxon>
    </lineage>
</organism>
<reference evidence="3" key="2">
    <citation type="submission" date="2022-01" db="EMBL/GenBank/DDBJ databases">
        <authorList>
            <person name="Yamashiro T."/>
            <person name="Shiraishi A."/>
            <person name="Satake H."/>
            <person name="Nakayama K."/>
        </authorList>
    </citation>
    <scope>NUCLEOTIDE SEQUENCE</scope>
</reference>
<evidence type="ECO:0000256" key="2">
    <source>
        <dbReference type="SAM" id="MobiDB-lite"/>
    </source>
</evidence>
<proteinExistence type="predicted"/>
<feature type="coiled-coil region" evidence="1">
    <location>
        <begin position="76"/>
        <end position="106"/>
    </location>
</feature>
<protein>
    <submittedName>
        <fullName evidence="3">Uncharacterized protein</fullName>
    </submittedName>
</protein>
<evidence type="ECO:0000256" key="1">
    <source>
        <dbReference type="SAM" id="Coils"/>
    </source>
</evidence>
<accession>A0ABQ5HSX4</accession>
<reference evidence="3" key="1">
    <citation type="journal article" date="2022" name="Int. J. Mol. Sci.">
        <title>Draft Genome of Tanacetum Coccineum: Genomic Comparison of Closely Related Tanacetum-Family Plants.</title>
        <authorList>
            <person name="Yamashiro T."/>
            <person name="Shiraishi A."/>
            <person name="Nakayama K."/>
            <person name="Satake H."/>
        </authorList>
    </citation>
    <scope>NUCLEOTIDE SEQUENCE</scope>
</reference>
<sequence>MWNLRRIIELQASAQSTTWSNVLSLYFWRAKEADRRLAHMINNVSVKLRAAIEEYQLFTQELKASPGWVVNKDRSIEYLQELVQRDEEMVQRLQALEREVEERADEKMLFIEKLKGNPPKHFGCGFFLWKETRLRELMSSPGAPSTPSYSAGHSTPPSYSSGPSTPPSYSSGPSTPTNYSLGSSRNAECSNCKNLRGKISILKATMDMHMHPEQHTVNEDPIEVKGSIMTSFQKFKGSFGCFESPRTKDVKVRKLVY</sequence>
<gene>
    <name evidence="3" type="ORF">Tco_1079354</name>
</gene>
<feature type="compositionally biased region" description="Polar residues" evidence="2">
    <location>
        <begin position="178"/>
        <end position="188"/>
    </location>
</feature>
<feature type="compositionally biased region" description="Low complexity" evidence="2">
    <location>
        <begin position="154"/>
        <end position="177"/>
    </location>
</feature>